<gene>
    <name evidence="1" type="ORF">HD592_000055</name>
</gene>
<dbReference type="EMBL" id="JACHMK010000001">
    <property type="protein sequence ID" value="MBB6333490.1"/>
    <property type="molecule type" value="Genomic_DNA"/>
</dbReference>
<dbReference type="Proteomes" id="UP000617426">
    <property type="component" value="Unassembled WGS sequence"/>
</dbReference>
<name>A0A923E3G7_9ACTO</name>
<evidence type="ECO:0000313" key="2">
    <source>
        <dbReference type="Proteomes" id="UP000617426"/>
    </source>
</evidence>
<organism evidence="1 2">
    <name type="scientific">Schaalia hyovaginalis</name>
    <dbReference type="NCBI Taxonomy" id="29316"/>
    <lineage>
        <taxon>Bacteria</taxon>
        <taxon>Bacillati</taxon>
        <taxon>Actinomycetota</taxon>
        <taxon>Actinomycetes</taxon>
        <taxon>Actinomycetales</taxon>
        <taxon>Actinomycetaceae</taxon>
        <taxon>Schaalia</taxon>
    </lineage>
</organism>
<evidence type="ECO:0000313" key="1">
    <source>
        <dbReference type="EMBL" id="MBB6333490.1"/>
    </source>
</evidence>
<comment type="caution">
    <text evidence="1">The sequence shown here is derived from an EMBL/GenBank/DDBJ whole genome shotgun (WGS) entry which is preliminary data.</text>
</comment>
<protein>
    <submittedName>
        <fullName evidence="1">Uncharacterized protein</fullName>
    </submittedName>
</protein>
<keyword evidence="2" id="KW-1185">Reference proteome</keyword>
<sequence>MSIADSLINFARRSGAQAFAAEGGGVRLTWDMGHFFHHLWKENDQYCYGTSERSEPRIATMLCPYEEIIEKWAIVAIGAEARRHLGFAPIVIPSAPESAEPHWRFEQLSFLSGRLATEDGFIPMELRDTFPRHRNLTMLSHVIQMDADQLLSSYEAEDAHPLLSHLLPPAH</sequence>
<proteinExistence type="predicted"/>
<dbReference type="RefSeq" id="WP_184451207.1">
    <property type="nucleotide sequence ID" value="NZ_JACHMK010000001.1"/>
</dbReference>
<reference evidence="1" key="1">
    <citation type="submission" date="2020-08" db="EMBL/GenBank/DDBJ databases">
        <title>Sequencing the genomes of 1000 actinobacteria strains.</title>
        <authorList>
            <person name="Klenk H.-P."/>
        </authorList>
    </citation>
    <scope>NUCLEOTIDE SEQUENCE</scope>
    <source>
        <strain evidence="1">DSM 10695</strain>
    </source>
</reference>
<accession>A0A923E3G7</accession>
<dbReference type="AlphaFoldDB" id="A0A923E3G7"/>